<feature type="compositionally biased region" description="Acidic residues" evidence="1">
    <location>
        <begin position="10"/>
        <end position="19"/>
    </location>
</feature>
<accession>A0A4Y2KI29</accession>
<organism evidence="2 3">
    <name type="scientific">Araneus ventricosus</name>
    <name type="common">Orbweaver spider</name>
    <name type="synonym">Epeira ventricosa</name>
    <dbReference type="NCBI Taxonomy" id="182803"/>
    <lineage>
        <taxon>Eukaryota</taxon>
        <taxon>Metazoa</taxon>
        <taxon>Ecdysozoa</taxon>
        <taxon>Arthropoda</taxon>
        <taxon>Chelicerata</taxon>
        <taxon>Arachnida</taxon>
        <taxon>Araneae</taxon>
        <taxon>Araneomorphae</taxon>
        <taxon>Entelegynae</taxon>
        <taxon>Araneoidea</taxon>
        <taxon>Araneidae</taxon>
        <taxon>Araneus</taxon>
    </lineage>
</organism>
<feature type="compositionally biased region" description="Acidic residues" evidence="1">
    <location>
        <begin position="67"/>
        <end position="78"/>
    </location>
</feature>
<reference evidence="2 3" key="1">
    <citation type="journal article" date="2019" name="Sci. Rep.">
        <title>Orb-weaving spider Araneus ventricosus genome elucidates the spidroin gene catalogue.</title>
        <authorList>
            <person name="Kono N."/>
            <person name="Nakamura H."/>
            <person name="Ohtoshi R."/>
            <person name="Moran D.A.P."/>
            <person name="Shinohara A."/>
            <person name="Yoshida Y."/>
            <person name="Fujiwara M."/>
            <person name="Mori M."/>
            <person name="Tomita M."/>
            <person name="Arakawa K."/>
        </authorList>
    </citation>
    <scope>NUCLEOTIDE SEQUENCE [LARGE SCALE GENOMIC DNA]</scope>
</reference>
<evidence type="ECO:0000313" key="2">
    <source>
        <dbReference type="EMBL" id="GBN01995.1"/>
    </source>
</evidence>
<proteinExistence type="predicted"/>
<comment type="caution">
    <text evidence="2">The sequence shown here is derived from an EMBL/GenBank/DDBJ whole genome shotgun (WGS) entry which is preliminary data.</text>
</comment>
<feature type="region of interest" description="Disordered" evidence="1">
    <location>
        <begin position="1"/>
        <end position="78"/>
    </location>
</feature>
<evidence type="ECO:0000313" key="3">
    <source>
        <dbReference type="Proteomes" id="UP000499080"/>
    </source>
</evidence>
<feature type="compositionally biased region" description="Polar residues" evidence="1">
    <location>
        <begin position="21"/>
        <end position="34"/>
    </location>
</feature>
<sequence length="78" mass="8519">VMPGLKEETSDGDSTDVEEFSCQSNSLSTTSKGSTAGLKREEVFNHPHAVAPPELRDFHQASCFDNEGYESDDSYSSE</sequence>
<dbReference type="Proteomes" id="UP000499080">
    <property type="component" value="Unassembled WGS sequence"/>
</dbReference>
<dbReference type="EMBL" id="BGPR01195006">
    <property type="protein sequence ID" value="GBN01995.1"/>
    <property type="molecule type" value="Genomic_DNA"/>
</dbReference>
<name>A0A4Y2KI29_ARAVE</name>
<feature type="non-terminal residue" evidence="2">
    <location>
        <position position="1"/>
    </location>
</feature>
<dbReference type="OrthoDB" id="6424630at2759"/>
<gene>
    <name evidence="2" type="ORF">AVEN_19869_1</name>
</gene>
<evidence type="ECO:0000256" key="1">
    <source>
        <dbReference type="SAM" id="MobiDB-lite"/>
    </source>
</evidence>
<dbReference type="AlphaFoldDB" id="A0A4Y2KI29"/>
<keyword evidence="3" id="KW-1185">Reference proteome</keyword>
<protein>
    <submittedName>
        <fullName evidence="2">Uncharacterized protein</fullName>
    </submittedName>
</protein>